<dbReference type="Pfam" id="PF14312">
    <property type="entry name" value="FG-GAP_2"/>
    <property type="match status" value="1"/>
</dbReference>
<dbReference type="EMBL" id="JALLBG020000077">
    <property type="protein sequence ID" value="KAL3767172.1"/>
    <property type="molecule type" value="Genomic_DNA"/>
</dbReference>
<evidence type="ECO:0000313" key="5">
    <source>
        <dbReference type="Proteomes" id="UP001530293"/>
    </source>
</evidence>
<feature type="transmembrane region" description="Helical" evidence="3">
    <location>
        <begin position="311"/>
        <end position="335"/>
    </location>
</feature>
<feature type="compositionally biased region" description="Low complexity" evidence="2">
    <location>
        <begin position="353"/>
        <end position="369"/>
    </location>
</feature>
<feature type="region of interest" description="Disordered" evidence="2">
    <location>
        <begin position="343"/>
        <end position="384"/>
    </location>
</feature>
<dbReference type="PANTHER" id="PTHR36220">
    <property type="entry name" value="UNNAMED PRODUCT"/>
    <property type="match status" value="1"/>
</dbReference>
<dbReference type="Proteomes" id="UP001530293">
    <property type="component" value="Unassembled WGS sequence"/>
</dbReference>
<evidence type="ECO:0000256" key="3">
    <source>
        <dbReference type="SAM" id="Phobius"/>
    </source>
</evidence>
<keyword evidence="5" id="KW-1185">Reference proteome</keyword>
<dbReference type="PROSITE" id="PS51470">
    <property type="entry name" value="FG_GAP"/>
    <property type="match status" value="2"/>
</dbReference>
<feature type="compositionally biased region" description="Basic and acidic residues" evidence="2">
    <location>
        <begin position="1"/>
        <end position="10"/>
    </location>
</feature>
<dbReference type="InterPro" id="IPR013519">
    <property type="entry name" value="Int_alpha_beta-p"/>
</dbReference>
<organism evidence="4 5">
    <name type="scientific">Discostella pseudostelligera</name>
    <dbReference type="NCBI Taxonomy" id="259834"/>
    <lineage>
        <taxon>Eukaryota</taxon>
        <taxon>Sar</taxon>
        <taxon>Stramenopiles</taxon>
        <taxon>Ochrophyta</taxon>
        <taxon>Bacillariophyta</taxon>
        <taxon>Coscinodiscophyceae</taxon>
        <taxon>Thalassiosirophycidae</taxon>
        <taxon>Stephanodiscales</taxon>
        <taxon>Stephanodiscaceae</taxon>
        <taxon>Discostella</taxon>
    </lineage>
</organism>
<feature type="region of interest" description="Disordered" evidence="2">
    <location>
        <begin position="1"/>
        <end position="35"/>
    </location>
</feature>
<feature type="repeat" description="FG-GAP" evidence="1">
    <location>
        <begin position="626"/>
        <end position="684"/>
    </location>
</feature>
<evidence type="ECO:0000313" key="4">
    <source>
        <dbReference type="EMBL" id="KAL3767172.1"/>
    </source>
</evidence>
<name>A0ABD3MU44_9STRA</name>
<comment type="caution">
    <text evidence="4">The sequence shown here is derived from an EMBL/GenBank/DDBJ whole genome shotgun (WGS) entry which is preliminary data.</text>
</comment>
<sequence>MANHNDHFGEESSPSMNPPSSIISQTIEQGDDKDCNSFSTCGDIEDESDSTLVSNVATIPSTTQADFTVQDNVSSNNFGDNVGPYASRRLEVIGDVDAPVPPAQQAASAAATAIDDMDVKAKKSAMRQMKTSKFIGIAPLSSVAHVPDKVEDRRLELIGEVDGPPIPDVQIAAMYDAMDNDFSGKKGSSLMRTVARGEAKTDDVVLNDVVSTSVQVAPNNTMPSLTSVTNSHRPASTRWWHNDDDHDISQGHVGNVDQSAPSIPILEATLVDNVVYDAVPIRKSLLQELEAQGKHDSTEERSWWRRNKKCVIISGALIGLATMATAIATSTLLGLNRNRSGIDENEGFSQIPTSTTNSSTTSSTSTGGTQAPDGTGSTIVDSSVPSSTPLVWKQIGRAIVGNATWDTLRTTALSGDGTTLAVGAPGEWGRNDRPGYVEVYKLNSSLALSQVGQHMSGLLLGSLFGTSTSLSYDGRTIAIGSPADWTIDATSPGFVRVYRLDGDNSSWIQLGQDINGEAGDYLGVSVSLSADGNTLAVGAFGNDRNGTGSGQVTVFRLDDSDLTCLTWTQFGNKLNGEAANDESGWSVSLSADGKAVAVGAKGNNKNGNGYASGHVRVYRIDDNESIWYQSGHDIDGYPGDRFGTSVSISSDGYTIAVGGPGDIWEENRAGYVSVYRYDETNLRWNQIGDNIYAEGYGGVFGVVVSLSADGATVAVAALAHDDEVIGEDAGQVKVFHYEDASSTWIQRGQAIIGERAYDYSGSSISLAANGKTLAIASQWNDDNGENSGHVRVFGIGNE</sequence>
<keyword evidence="3" id="KW-0812">Transmembrane</keyword>
<gene>
    <name evidence="4" type="ORF">ACHAWU_003263</name>
</gene>
<proteinExistence type="predicted"/>
<dbReference type="InterPro" id="IPR013517">
    <property type="entry name" value="FG-GAP"/>
</dbReference>
<dbReference type="PANTHER" id="PTHR36220:SF1">
    <property type="entry name" value="GAMMA TUBULIN COMPLEX COMPONENT C-TERMINAL DOMAIN-CONTAINING PROTEIN"/>
    <property type="match status" value="1"/>
</dbReference>
<dbReference type="AlphaFoldDB" id="A0ABD3MU44"/>
<protein>
    <submittedName>
        <fullName evidence="4">Uncharacterized protein</fullName>
    </submittedName>
</protein>
<feature type="compositionally biased region" description="Low complexity" evidence="2">
    <location>
        <begin position="12"/>
        <end position="24"/>
    </location>
</feature>
<evidence type="ECO:0000256" key="1">
    <source>
        <dbReference type="PROSITE-ProRule" id="PRU00803"/>
    </source>
</evidence>
<reference evidence="4 5" key="1">
    <citation type="submission" date="2024-10" db="EMBL/GenBank/DDBJ databases">
        <title>Updated reference genomes for cyclostephanoid diatoms.</title>
        <authorList>
            <person name="Roberts W.R."/>
            <person name="Alverson A.J."/>
        </authorList>
    </citation>
    <scope>NUCLEOTIDE SEQUENCE [LARGE SCALE GENOMIC DNA]</scope>
    <source>
        <strain evidence="4 5">AJA232-27</strain>
    </source>
</reference>
<feature type="compositionally biased region" description="Polar residues" evidence="2">
    <location>
        <begin position="375"/>
        <end position="384"/>
    </location>
</feature>
<dbReference type="SMART" id="SM00191">
    <property type="entry name" value="Int_alpha"/>
    <property type="match status" value="3"/>
</dbReference>
<evidence type="ECO:0000256" key="2">
    <source>
        <dbReference type="SAM" id="MobiDB-lite"/>
    </source>
</evidence>
<feature type="repeat" description="FG-GAP" evidence="1">
    <location>
        <begin position="381"/>
        <end position="449"/>
    </location>
</feature>
<accession>A0ABD3MU44</accession>
<dbReference type="SUPFAM" id="SSF69322">
    <property type="entry name" value="Tricorn protease domain 2"/>
    <property type="match status" value="1"/>
</dbReference>
<keyword evidence="3" id="KW-0472">Membrane</keyword>
<keyword evidence="3" id="KW-1133">Transmembrane helix</keyword>